<evidence type="ECO:0000313" key="2">
    <source>
        <dbReference type="Proteomes" id="UP000760668"/>
    </source>
</evidence>
<dbReference type="GO" id="GO:0000287">
    <property type="term" value="F:magnesium ion binding"/>
    <property type="evidence" value="ECO:0007669"/>
    <property type="project" value="TreeGrafter"/>
</dbReference>
<dbReference type="Proteomes" id="UP000760668">
    <property type="component" value="Unassembled WGS sequence"/>
</dbReference>
<comment type="caution">
    <text evidence="1">The sequence shown here is derived from an EMBL/GenBank/DDBJ whole genome shotgun (WGS) entry which is preliminary data.</text>
</comment>
<dbReference type="RefSeq" id="WP_295369910.1">
    <property type="nucleotide sequence ID" value="NZ_DYUC01000099.1"/>
</dbReference>
<dbReference type="Gene3D" id="3.40.50.1000">
    <property type="entry name" value="HAD superfamily/HAD-like"/>
    <property type="match status" value="1"/>
</dbReference>
<dbReference type="PANTHER" id="PTHR10000:SF8">
    <property type="entry name" value="HAD SUPERFAMILY HYDROLASE-LIKE, TYPE 3"/>
    <property type="match status" value="1"/>
</dbReference>
<dbReference type="InterPro" id="IPR023214">
    <property type="entry name" value="HAD_sf"/>
</dbReference>
<dbReference type="EMBL" id="DYUC01000099">
    <property type="protein sequence ID" value="HJG87312.1"/>
    <property type="molecule type" value="Genomic_DNA"/>
</dbReference>
<organism evidence="1 2">
    <name type="scientific">Pseudoflavonifractor capillosus</name>
    <dbReference type="NCBI Taxonomy" id="106588"/>
    <lineage>
        <taxon>Bacteria</taxon>
        <taxon>Bacillati</taxon>
        <taxon>Bacillota</taxon>
        <taxon>Clostridia</taxon>
        <taxon>Eubacteriales</taxon>
        <taxon>Oscillospiraceae</taxon>
        <taxon>Pseudoflavonifractor</taxon>
    </lineage>
</organism>
<dbReference type="GO" id="GO:0005829">
    <property type="term" value="C:cytosol"/>
    <property type="evidence" value="ECO:0007669"/>
    <property type="project" value="TreeGrafter"/>
</dbReference>
<dbReference type="Gene3D" id="3.30.1240.10">
    <property type="match status" value="1"/>
</dbReference>
<reference evidence="1" key="1">
    <citation type="journal article" date="2021" name="PeerJ">
        <title>Extensive microbial diversity within the chicken gut microbiome revealed by metagenomics and culture.</title>
        <authorList>
            <person name="Gilroy R."/>
            <person name="Ravi A."/>
            <person name="Getino M."/>
            <person name="Pursley I."/>
            <person name="Horton D.L."/>
            <person name="Alikhan N.F."/>
            <person name="Baker D."/>
            <person name="Gharbi K."/>
            <person name="Hall N."/>
            <person name="Watson M."/>
            <person name="Adriaenssens E.M."/>
            <person name="Foster-Nyarko E."/>
            <person name="Jarju S."/>
            <person name="Secka A."/>
            <person name="Antonio M."/>
            <person name="Oren A."/>
            <person name="Chaudhuri R.R."/>
            <person name="La Ragione R."/>
            <person name="Hildebrand F."/>
            <person name="Pallen M.J."/>
        </authorList>
    </citation>
    <scope>NUCLEOTIDE SEQUENCE</scope>
    <source>
        <strain evidence="1">CHK179-5677</strain>
    </source>
</reference>
<keyword evidence="1" id="KW-0378">Hydrolase</keyword>
<dbReference type="PANTHER" id="PTHR10000">
    <property type="entry name" value="PHOSPHOSERINE PHOSPHATASE"/>
    <property type="match status" value="1"/>
</dbReference>
<dbReference type="InterPro" id="IPR006379">
    <property type="entry name" value="HAD-SF_hydro_IIB"/>
</dbReference>
<accession>A0A921MN48</accession>
<reference evidence="1" key="2">
    <citation type="submission" date="2021-09" db="EMBL/GenBank/DDBJ databases">
        <authorList>
            <person name="Gilroy R."/>
        </authorList>
    </citation>
    <scope>NUCLEOTIDE SEQUENCE</scope>
    <source>
        <strain evidence="1">CHK179-5677</strain>
    </source>
</reference>
<dbReference type="NCBIfam" id="TIGR01484">
    <property type="entry name" value="HAD-SF-IIB"/>
    <property type="match status" value="1"/>
</dbReference>
<proteinExistence type="predicted"/>
<name>A0A921MN48_9FIRM</name>
<dbReference type="Pfam" id="PF08282">
    <property type="entry name" value="Hydrolase_3"/>
    <property type="match status" value="1"/>
</dbReference>
<dbReference type="GO" id="GO:0016791">
    <property type="term" value="F:phosphatase activity"/>
    <property type="evidence" value="ECO:0007669"/>
    <property type="project" value="TreeGrafter"/>
</dbReference>
<protein>
    <submittedName>
        <fullName evidence="1">HAD-IIB family hydrolase</fullName>
    </submittedName>
</protein>
<dbReference type="AlphaFoldDB" id="A0A921MN48"/>
<gene>
    <name evidence="1" type="ORF">K8V01_09870</name>
</gene>
<sequence length="269" mass="29604">MGKFDRVLLASDFDDTLYNSRLEVSAENVAAIEYFIREGGRFTVSTGRAHRTFSPYVHLAPINAPVILSNGALLYDYSTDQVVCELPLPPQAAEDLAVLSAEMPSIGMETYHGDDVYIHHPNAFTDRHVKRVGTTWTPCGLSDMPTPWSKAVIQDEYPTLLAAQKFLLDRWGDRYEVIFSSSALLEVTAKGATKGGMVLRLAEYLGVERKDVYCVGDNQNDIPMLAVSAVPFAPANCADAVRAVDPVIVKSCDDHCIADIIRILDGRYS</sequence>
<dbReference type="SUPFAM" id="SSF56784">
    <property type="entry name" value="HAD-like"/>
    <property type="match status" value="1"/>
</dbReference>
<evidence type="ECO:0000313" key="1">
    <source>
        <dbReference type="EMBL" id="HJG87312.1"/>
    </source>
</evidence>
<dbReference type="InterPro" id="IPR036412">
    <property type="entry name" value="HAD-like_sf"/>
</dbReference>